<gene>
    <name evidence="1" type="ORF">LCGC14_0821480</name>
</gene>
<reference evidence="1" key="1">
    <citation type="journal article" date="2015" name="Nature">
        <title>Complex archaea that bridge the gap between prokaryotes and eukaryotes.</title>
        <authorList>
            <person name="Spang A."/>
            <person name="Saw J.H."/>
            <person name="Jorgensen S.L."/>
            <person name="Zaremba-Niedzwiedzka K."/>
            <person name="Martijn J."/>
            <person name="Lind A.E."/>
            <person name="van Eijk R."/>
            <person name="Schleper C."/>
            <person name="Guy L."/>
            <person name="Ettema T.J."/>
        </authorList>
    </citation>
    <scope>NUCLEOTIDE SEQUENCE</scope>
</reference>
<protein>
    <submittedName>
        <fullName evidence="1">Uncharacterized protein</fullName>
    </submittedName>
</protein>
<dbReference type="EMBL" id="LAZR01002309">
    <property type="protein sequence ID" value="KKN31683.1"/>
    <property type="molecule type" value="Genomic_DNA"/>
</dbReference>
<proteinExistence type="predicted"/>
<dbReference type="AlphaFoldDB" id="A0A0F9SR60"/>
<organism evidence="1">
    <name type="scientific">marine sediment metagenome</name>
    <dbReference type="NCBI Taxonomy" id="412755"/>
    <lineage>
        <taxon>unclassified sequences</taxon>
        <taxon>metagenomes</taxon>
        <taxon>ecological metagenomes</taxon>
    </lineage>
</organism>
<evidence type="ECO:0000313" key="1">
    <source>
        <dbReference type="EMBL" id="KKN31683.1"/>
    </source>
</evidence>
<sequence length="124" mass="14020">MKVRNGTIFDANEPLVTLLKMAWPVKVSYGLVKLSSKLSDQWQVIEDVRRGLVQKHGSENGNGEFGIEAGTEAYDKFKAEYDELMNQEVELVFERVALPSEADGKPILVEPLTLMFLEEFVDIE</sequence>
<comment type="caution">
    <text evidence="1">The sequence shown here is derived from an EMBL/GenBank/DDBJ whole genome shotgun (WGS) entry which is preliminary data.</text>
</comment>
<name>A0A0F9SR60_9ZZZZ</name>
<accession>A0A0F9SR60</accession>